<dbReference type="PROSITE" id="PS51257">
    <property type="entry name" value="PROKAR_LIPOPROTEIN"/>
    <property type="match status" value="1"/>
</dbReference>
<evidence type="ECO:0000313" key="2">
    <source>
        <dbReference type="Proteomes" id="UP000779508"/>
    </source>
</evidence>
<gene>
    <name evidence="1" type="ORF">KQI88_09865</name>
</gene>
<reference evidence="1 2" key="1">
    <citation type="submission" date="2021-06" db="EMBL/GenBank/DDBJ databases">
        <authorList>
            <person name="Sun Q."/>
            <person name="Li D."/>
        </authorList>
    </citation>
    <scope>NUCLEOTIDE SEQUENCE [LARGE SCALE GENOMIC DNA]</scope>
    <source>
        <strain evidence="1 2">MSJ-5</strain>
    </source>
</reference>
<dbReference type="RefSeq" id="WP_216416839.1">
    <property type="nucleotide sequence ID" value="NZ_JAHLQK010000003.1"/>
</dbReference>
<evidence type="ECO:0000313" key="1">
    <source>
        <dbReference type="EMBL" id="MBU5676726.1"/>
    </source>
</evidence>
<comment type="caution">
    <text evidence="1">The sequence shown here is derived from an EMBL/GenBank/DDBJ whole genome shotgun (WGS) entry which is preliminary data.</text>
</comment>
<organism evidence="1 2">
    <name type="scientific">Alkaliphilus flagellatus</name>
    <dbReference type="NCBI Taxonomy" id="2841507"/>
    <lineage>
        <taxon>Bacteria</taxon>
        <taxon>Bacillati</taxon>
        <taxon>Bacillota</taxon>
        <taxon>Clostridia</taxon>
        <taxon>Peptostreptococcales</taxon>
        <taxon>Natronincolaceae</taxon>
        <taxon>Alkaliphilus</taxon>
    </lineage>
</organism>
<dbReference type="Proteomes" id="UP000779508">
    <property type="component" value="Unassembled WGS sequence"/>
</dbReference>
<evidence type="ECO:0008006" key="3">
    <source>
        <dbReference type="Google" id="ProtNLM"/>
    </source>
</evidence>
<proteinExistence type="predicted"/>
<protein>
    <recommendedName>
        <fullName evidence="3">Lipoprotein</fullName>
    </recommendedName>
</protein>
<sequence>MTIFLKNKTLFMLITILSISSILVGCVEKNVKADELLPQSIEVMKTLDSYLSDVRVIFTSESNEGGEVNMNAIITYNKEPFAYSNVQEITSTNKSANNPLDKLILSLLAKDGVVYTNNSITGLWIDETDPKLVKEVEDNADLFQNFNIDQFTDLEVISINKNKVTIKATANNSAFLKSLLASFNTETSGYVEMVIDIETKYMESFTYYPEIDDKSGEQNKITIKTKDFNNADEVVIPKEALYEK</sequence>
<dbReference type="EMBL" id="JAHLQK010000003">
    <property type="protein sequence ID" value="MBU5676726.1"/>
    <property type="molecule type" value="Genomic_DNA"/>
</dbReference>
<keyword evidence="2" id="KW-1185">Reference proteome</keyword>
<accession>A0ABS6G5S7</accession>
<name>A0ABS6G5S7_9FIRM</name>